<dbReference type="RefSeq" id="XP_056039554.1">
    <property type="nucleotide sequence ID" value="XM_056183205.1"/>
</dbReference>
<accession>A0AAE9WF81</accession>
<dbReference type="Gene3D" id="2.30.29.70">
    <property type="entry name" value="Proteasomal ubiquitin receptor Rpn13/ADRM1"/>
    <property type="match status" value="1"/>
</dbReference>
<evidence type="ECO:0000256" key="1">
    <source>
        <dbReference type="ARBA" id="ARBA00004123"/>
    </source>
</evidence>
<dbReference type="Pfam" id="PF04683">
    <property type="entry name" value="Rpn13_ADRM1_Pru"/>
    <property type="match status" value="1"/>
</dbReference>
<feature type="compositionally biased region" description="Acidic residues" evidence="5">
    <location>
        <begin position="370"/>
        <end position="379"/>
    </location>
</feature>
<evidence type="ECO:0000256" key="5">
    <source>
        <dbReference type="SAM" id="MobiDB-lite"/>
    </source>
</evidence>
<dbReference type="GeneID" id="80877894"/>
<dbReference type="AlphaFoldDB" id="A0AAE9WF81"/>
<dbReference type="FunFam" id="2.30.29.70:FF:000001">
    <property type="entry name" value="Proteasomal ubiquitin receptor ADRM1"/>
    <property type="match status" value="1"/>
</dbReference>
<organism evidence="7 8">
    <name type="scientific">Schizosaccharomyces osmophilus</name>
    <dbReference type="NCBI Taxonomy" id="2545709"/>
    <lineage>
        <taxon>Eukaryota</taxon>
        <taxon>Fungi</taxon>
        <taxon>Dikarya</taxon>
        <taxon>Ascomycota</taxon>
        <taxon>Taphrinomycotina</taxon>
        <taxon>Schizosaccharomycetes</taxon>
        <taxon>Schizosaccharomycetales</taxon>
        <taxon>Schizosaccharomycetaceae</taxon>
        <taxon>Schizosaccharomyces</taxon>
    </lineage>
</organism>
<name>A0AAE9WF81_9SCHI</name>
<dbReference type="GO" id="GO:0008541">
    <property type="term" value="C:proteasome regulatory particle, lid subcomplex"/>
    <property type="evidence" value="ECO:0007669"/>
    <property type="project" value="TreeGrafter"/>
</dbReference>
<sequence length="395" mass="45029">MENVFGRARNDQAETRKYGVMSMKAGKLNRKPGTKILQADHRKGILYLQLETDELLHFYWKERSRNSSDVEDDFIIFPDEANFIKVDQCTTGRVYALKFKSSSQIHFYWMQDYSDEKDEEMVSLVNQLIADPFNVTRSINARNNASSRSRSMDDTSSASQLLQLFGAASQDSLQDFNWEVLSPTAEAPGFLPRFSPVSESANQFQPTNGSGAELRRAGQANFGMDDPSGPAFDVNEDYSRSRTLDMLEELSRSIEISNTPVEPFPIDDEMHRVITHPRITHKLFPHAPPELIRNSRKDELTQNPDFYKHFSSLQRAIVKPEFEPLRSYLQISSDELSGSNGFQRLLKSIYDRMVAEGVIVITRITHTDEDGNSIDESEGGGDRSQDRDLEMEERS</sequence>
<keyword evidence="4" id="KW-0539">Nucleus</keyword>
<feature type="region of interest" description="Disordered" evidence="5">
    <location>
        <begin position="368"/>
        <end position="395"/>
    </location>
</feature>
<dbReference type="InterPro" id="IPR044868">
    <property type="entry name" value="Rpn13/ADRM1_Pru"/>
</dbReference>
<keyword evidence="3" id="KW-0963">Cytoplasm</keyword>
<feature type="domain" description="Pru" evidence="6">
    <location>
        <begin position="15"/>
        <end position="132"/>
    </location>
</feature>
<keyword evidence="7" id="KW-0647">Proteasome</keyword>
<dbReference type="PROSITE" id="PS51917">
    <property type="entry name" value="PRU"/>
    <property type="match status" value="1"/>
</dbReference>
<dbReference type="InterPro" id="IPR006773">
    <property type="entry name" value="Rpn13/ADRM1"/>
</dbReference>
<dbReference type="PANTHER" id="PTHR12225:SF1">
    <property type="entry name" value="PROTEASOMAL UBIQUITIN RECEPTOR ADRM1 HOMOLOG RPN1302"/>
    <property type="match status" value="1"/>
</dbReference>
<dbReference type="InterPro" id="IPR038633">
    <property type="entry name" value="Rpn13/ADRM1_Pru_sf"/>
</dbReference>
<dbReference type="GO" id="GO:0061133">
    <property type="term" value="F:endopeptidase activator activity"/>
    <property type="evidence" value="ECO:0007669"/>
    <property type="project" value="TreeGrafter"/>
</dbReference>
<proteinExistence type="predicted"/>
<dbReference type="EMBL" id="CP115613">
    <property type="protein sequence ID" value="WBW75311.1"/>
    <property type="molecule type" value="Genomic_DNA"/>
</dbReference>
<evidence type="ECO:0000313" key="8">
    <source>
        <dbReference type="Proteomes" id="UP001212411"/>
    </source>
</evidence>
<dbReference type="GO" id="GO:0005737">
    <property type="term" value="C:cytoplasm"/>
    <property type="evidence" value="ECO:0007669"/>
    <property type="project" value="UniProtKB-SubCell"/>
</dbReference>
<evidence type="ECO:0000259" key="6">
    <source>
        <dbReference type="PROSITE" id="PS51917"/>
    </source>
</evidence>
<dbReference type="Proteomes" id="UP001212411">
    <property type="component" value="Chromosome 3"/>
</dbReference>
<reference evidence="7 8" key="1">
    <citation type="journal article" date="2023" name="G3 (Bethesda)">
        <title>A high-quality reference genome for the fission yeast Schizosaccharomyces osmophilus.</title>
        <authorList>
            <person name="Jia G.S."/>
            <person name="Zhang W.C."/>
            <person name="Liang Y."/>
            <person name="Liu X.H."/>
            <person name="Rhind N."/>
            <person name="Pidoux A."/>
            <person name="Brysch-Herzberg M."/>
            <person name="Du L.L."/>
        </authorList>
    </citation>
    <scope>NUCLEOTIDE SEQUENCE [LARGE SCALE GENOMIC DNA]</scope>
    <source>
        <strain evidence="7 8">CBS 15793</strain>
    </source>
</reference>
<dbReference type="PANTHER" id="PTHR12225">
    <property type="entry name" value="ADHESION REGULATING MOLECULE 1 110 KDA CELL MEMBRANE GLYCOPROTEIN"/>
    <property type="match status" value="1"/>
</dbReference>
<dbReference type="GO" id="GO:0070628">
    <property type="term" value="F:proteasome binding"/>
    <property type="evidence" value="ECO:0007669"/>
    <property type="project" value="TreeGrafter"/>
</dbReference>
<protein>
    <submittedName>
        <fullName evidence="7">19S proteasome regulatory subunit Rpn13b</fullName>
    </submittedName>
</protein>
<feature type="compositionally biased region" description="Basic and acidic residues" evidence="5">
    <location>
        <begin position="380"/>
        <end position="395"/>
    </location>
</feature>
<evidence type="ECO:0000256" key="2">
    <source>
        <dbReference type="ARBA" id="ARBA00004496"/>
    </source>
</evidence>
<dbReference type="GO" id="GO:0005634">
    <property type="term" value="C:nucleus"/>
    <property type="evidence" value="ECO:0007669"/>
    <property type="project" value="UniProtKB-SubCell"/>
</dbReference>
<comment type="subcellular location">
    <subcellularLocation>
        <location evidence="2">Cytoplasm</location>
    </subcellularLocation>
    <subcellularLocation>
        <location evidence="1">Nucleus</location>
    </subcellularLocation>
</comment>
<dbReference type="CDD" id="cd13314">
    <property type="entry name" value="PH_Rpn13"/>
    <property type="match status" value="1"/>
</dbReference>
<keyword evidence="8" id="KW-1185">Reference proteome</keyword>
<gene>
    <name evidence="7" type="primary">rpn1302</name>
    <name evidence="7" type="ORF">SOMG_04420</name>
</gene>
<evidence type="ECO:0000256" key="4">
    <source>
        <dbReference type="ARBA" id="ARBA00023242"/>
    </source>
</evidence>
<evidence type="ECO:0000313" key="7">
    <source>
        <dbReference type="EMBL" id="WBW75311.1"/>
    </source>
</evidence>
<dbReference type="KEGG" id="som:SOMG_04420"/>
<evidence type="ECO:0000256" key="3">
    <source>
        <dbReference type="ARBA" id="ARBA00022490"/>
    </source>
</evidence>